<gene>
    <name evidence="1" type="ORF">DSO57_1024865</name>
</gene>
<accession>A0ACC2S4I8</accession>
<sequence length="80" mass="9330">MYTSMYYMLTYFTGSFGRYNVHEKVFCWLMTVYPIVTTLTGFQFTNLLPYILQVVPTITGYYMIASPSLPTNQVLAQIQF</sequence>
<dbReference type="EMBL" id="QTSX02005816">
    <property type="protein sequence ID" value="KAJ9057209.1"/>
    <property type="molecule type" value="Genomic_DNA"/>
</dbReference>
<evidence type="ECO:0000313" key="2">
    <source>
        <dbReference type="Proteomes" id="UP001165960"/>
    </source>
</evidence>
<keyword evidence="2" id="KW-1185">Reference proteome</keyword>
<protein>
    <submittedName>
        <fullName evidence="1">Uncharacterized protein</fullName>
    </submittedName>
</protein>
<evidence type="ECO:0000313" key="1">
    <source>
        <dbReference type="EMBL" id="KAJ9057209.1"/>
    </source>
</evidence>
<name>A0ACC2S4I8_9FUNG</name>
<comment type="caution">
    <text evidence="1">The sequence shown here is derived from an EMBL/GenBank/DDBJ whole genome shotgun (WGS) entry which is preliminary data.</text>
</comment>
<proteinExistence type="predicted"/>
<organism evidence="1 2">
    <name type="scientific">Entomophthora muscae</name>
    <dbReference type="NCBI Taxonomy" id="34485"/>
    <lineage>
        <taxon>Eukaryota</taxon>
        <taxon>Fungi</taxon>
        <taxon>Fungi incertae sedis</taxon>
        <taxon>Zoopagomycota</taxon>
        <taxon>Entomophthoromycotina</taxon>
        <taxon>Entomophthoromycetes</taxon>
        <taxon>Entomophthorales</taxon>
        <taxon>Entomophthoraceae</taxon>
        <taxon>Entomophthora</taxon>
    </lineage>
</organism>
<reference evidence="1" key="1">
    <citation type="submission" date="2022-04" db="EMBL/GenBank/DDBJ databases">
        <title>Genome of the entomopathogenic fungus Entomophthora muscae.</title>
        <authorList>
            <person name="Elya C."/>
            <person name="Lovett B.R."/>
            <person name="Lee E."/>
            <person name="Macias A.M."/>
            <person name="Hajek A.E."/>
            <person name="De Bivort B.L."/>
            <person name="Kasson M.T."/>
            <person name="De Fine Licht H.H."/>
            <person name="Stajich J.E."/>
        </authorList>
    </citation>
    <scope>NUCLEOTIDE SEQUENCE</scope>
    <source>
        <strain evidence="1">Berkeley</strain>
    </source>
</reference>
<dbReference type="Proteomes" id="UP001165960">
    <property type="component" value="Unassembled WGS sequence"/>
</dbReference>